<evidence type="ECO:0000259" key="8">
    <source>
        <dbReference type="Pfam" id="PF02608"/>
    </source>
</evidence>
<dbReference type="GO" id="GO:0005886">
    <property type="term" value="C:plasma membrane"/>
    <property type="evidence" value="ECO:0007669"/>
    <property type="project" value="UniProtKB-SubCell"/>
</dbReference>
<evidence type="ECO:0000256" key="5">
    <source>
        <dbReference type="ARBA" id="ARBA00023136"/>
    </source>
</evidence>
<keyword evidence="6" id="KW-0449">Lipoprotein</keyword>
<evidence type="ECO:0000256" key="4">
    <source>
        <dbReference type="ARBA" id="ARBA00022729"/>
    </source>
</evidence>
<proteinExistence type="inferred from homology"/>
<name>A0A6V8NHZ7_9ACTN</name>
<dbReference type="CDD" id="cd06354">
    <property type="entry name" value="PBP1_PrnA-like"/>
    <property type="match status" value="1"/>
</dbReference>
<comment type="subcellular location">
    <subcellularLocation>
        <location evidence="1">Cell membrane</location>
        <topology evidence="1">Lipid-anchor</topology>
    </subcellularLocation>
</comment>
<evidence type="ECO:0000256" key="2">
    <source>
        <dbReference type="ARBA" id="ARBA00008610"/>
    </source>
</evidence>
<reference evidence="9 10" key="1">
    <citation type="journal article" date="2020" name="Front. Microbiol.">
        <title>Single-cell genomics of novel Actinobacteria with the Wood-Ljungdahl pathway discovered in a serpentinizing system.</title>
        <authorList>
            <person name="Merino N."/>
            <person name="Kawai M."/>
            <person name="Boyd E.S."/>
            <person name="Colman D.R."/>
            <person name="McGlynn S.E."/>
            <person name="Nealson K.H."/>
            <person name="Kurokawa K."/>
            <person name="Hongoh Y."/>
        </authorList>
    </citation>
    <scope>NUCLEOTIDE SEQUENCE [LARGE SCALE GENOMIC DNA]</scope>
    <source>
        <strain evidence="9 10">S03</strain>
    </source>
</reference>
<feature type="transmembrane region" description="Helical" evidence="7">
    <location>
        <begin position="7"/>
        <end position="24"/>
    </location>
</feature>
<keyword evidence="5 7" id="KW-0472">Membrane</keyword>
<dbReference type="EMBL" id="BLRU01000025">
    <property type="protein sequence ID" value="GFP18971.1"/>
    <property type="molecule type" value="Genomic_DNA"/>
</dbReference>
<feature type="domain" description="ABC transporter substrate-binding protein PnrA-like" evidence="8">
    <location>
        <begin position="46"/>
        <end position="370"/>
    </location>
</feature>
<keyword evidence="7" id="KW-0812">Transmembrane</keyword>
<protein>
    <submittedName>
        <fullName evidence="9">Basic membrane protein A and related proteins</fullName>
    </submittedName>
</protein>
<evidence type="ECO:0000256" key="3">
    <source>
        <dbReference type="ARBA" id="ARBA00022475"/>
    </source>
</evidence>
<dbReference type="RefSeq" id="WP_308748300.1">
    <property type="nucleotide sequence ID" value="NZ_BLRU01000025.1"/>
</dbReference>
<dbReference type="PANTHER" id="PTHR34296:SF2">
    <property type="entry name" value="ABC TRANSPORTER GUANOSINE-BINDING PROTEIN NUPN"/>
    <property type="match status" value="1"/>
</dbReference>
<accession>A0A6V8NHZ7</accession>
<evidence type="ECO:0000313" key="9">
    <source>
        <dbReference type="EMBL" id="GFP18971.1"/>
    </source>
</evidence>
<evidence type="ECO:0000256" key="1">
    <source>
        <dbReference type="ARBA" id="ARBA00004193"/>
    </source>
</evidence>
<organism evidence="9 10">
    <name type="scientific">Candidatus Hakubella thermalkaliphila</name>
    <dbReference type="NCBI Taxonomy" id="2754717"/>
    <lineage>
        <taxon>Bacteria</taxon>
        <taxon>Bacillati</taxon>
        <taxon>Actinomycetota</taxon>
        <taxon>Actinomycetota incertae sedis</taxon>
        <taxon>Candidatus Hakubellales</taxon>
        <taxon>Candidatus Hakubellaceae</taxon>
        <taxon>Candidatus Hakubella</taxon>
    </lineage>
</organism>
<keyword evidence="7" id="KW-1133">Transmembrane helix</keyword>
<dbReference type="AlphaFoldDB" id="A0A6V8NHZ7"/>
<dbReference type="InterPro" id="IPR050957">
    <property type="entry name" value="BMP_lipoprotein"/>
</dbReference>
<feature type="non-terminal residue" evidence="9">
    <location>
        <position position="1"/>
    </location>
</feature>
<comment type="caution">
    <text evidence="9">The sequence shown here is derived from an EMBL/GenBank/DDBJ whole genome shotgun (WGS) entry which is preliminary data.</text>
</comment>
<dbReference type="Gene3D" id="3.40.50.2300">
    <property type="match status" value="2"/>
</dbReference>
<dbReference type="InterPro" id="IPR028082">
    <property type="entry name" value="Peripla_BP_I"/>
</dbReference>
<dbReference type="SUPFAM" id="SSF53822">
    <property type="entry name" value="Periplasmic binding protein-like I"/>
    <property type="match status" value="1"/>
</dbReference>
<comment type="similarity">
    <text evidence="2">Belongs to the BMP lipoprotein family.</text>
</comment>
<dbReference type="InterPro" id="IPR003760">
    <property type="entry name" value="PnrA-like"/>
</dbReference>
<keyword evidence="4" id="KW-0732">Signal</keyword>
<evidence type="ECO:0000313" key="10">
    <source>
        <dbReference type="Proteomes" id="UP000574717"/>
    </source>
</evidence>
<dbReference type="Proteomes" id="UP000574717">
    <property type="component" value="Unassembled WGS sequence"/>
</dbReference>
<sequence>REMKKWVWILIAALVVGGGALYYVTRPEPVVEEPVVEEPALRIGLVTSVGGRGDKSFNDAALRGLELWAAGGDLATVPEFLKGEIKSLGVEPRVIESRVVEDFYPNLRTLAEEGLDLIVAVGFLQSEAVYKVAKEFPDVKFMIIDGLPTNPEGEVEMLPNTQAYLFRENEGSFLVGALAGLMTETNKVGFVGGMDIFIIHRFEAGYKAGVMTTNPEAAGPEGRGVLVDYTGDFRDPLKGAASAKAIFGKEADIIFAAAGASGIGVIDTARDMGEGYFAIGVDSDQDWMAPGRVLTSMLKMVDLAVYRSIESVLNETYKAEIIVLGVKEGGVDISPLTYTKDMIMAKDPQILDHIANLKQLIIEGTLVVPDETKIDPTGDRPVIFTPPATELWKK</sequence>
<dbReference type="Pfam" id="PF02608">
    <property type="entry name" value="Bmp"/>
    <property type="match status" value="1"/>
</dbReference>
<dbReference type="PANTHER" id="PTHR34296">
    <property type="entry name" value="TRANSCRIPTIONAL ACTIVATOR PROTEIN MED"/>
    <property type="match status" value="1"/>
</dbReference>
<keyword evidence="3" id="KW-1003">Cell membrane</keyword>
<evidence type="ECO:0000256" key="7">
    <source>
        <dbReference type="SAM" id="Phobius"/>
    </source>
</evidence>
<evidence type="ECO:0000256" key="6">
    <source>
        <dbReference type="ARBA" id="ARBA00023288"/>
    </source>
</evidence>
<gene>
    <name evidence="9" type="ORF">HKBW3S03_00475</name>
</gene>